<evidence type="ECO:0000313" key="3">
    <source>
        <dbReference type="Proteomes" id="UP000242188"/>
    </source>
</evidence>
<evidence type="ECO:0000313" key="2">
    <source>
        <dbReference type="EMBL" id="OWF54316.1"/>
    </source>
</evidence>
<accession>A0A210QZX7</accession>
<evidence type="ECO:0000256" key="1">
    <source>
        <dbReference type="SAM" id="SignalP"/>
    </source>
</evidence>
<dbReference type="Proteomes" id="UP000242188">
    <property type="component" value="Unassembled WGS sequence"/>
</dbReference>
<keyword evidence="1" id="KW-0732">Signal</keyword>
<protein>
    <submittedName>
        <fullName evidence="2">Uncharacterized protein</fullName>
    </submittedName>
</protein>
<gene>
    <name evidence="2" type="ORF">KP79_PYT00350</name>
</gene>
<name>A0A210QZX7_MIZYE</name>
<feature type="signal peptide" evidence="1">
    <location>
        <begin position="1"/>
        <end position="23"/>
    </location>
</feature>
<comment type="caution">
    <text evidence="2">The sequence shown here is derived from an EMBL/GenBank/DDBJ whole genome shotgun (WGS) entry which is preliminary data.</text>
</comment>
<dbReference type="OrthoDB" id="6105122at2759"/>
<dbReference type="AlphaFoldDB" id="A0A210QZX7"/>
<organism evidence="2 3">
    <name type="scientific">Mizuhopecten yessoensis</name>
    <name type="common">Japanese scallop</name>
    <name type="synonym">Patinopecten yessoensis</name>
    <dbReference type="NCBI Taxonomy" id="6573"/>
    <lineage>
        <taxon>Eukaryota</taxon>
        <taxon>Metazoa</taxon>
        <taxon>Spiralia</taxon>
        <taxon>Lophotrochozoa</taxon>
        <taxon>Mollusca</taxon>
        <taxon>Bivalvia</taxon>
        <taxon>Autobranchia</taxon>
        <taxon>Pteriomorphia</taxon>
        <taxon>Pectinida</taxon>
        <taxon>Pectinoidea</taxon>
        <taxon>Pectinidae</taxon>
        <taxon>Mizuhopecten</taxon>
    </lineage>
</organism>
<proteinExistence type="predicted"/>
<reference evidence="2 3" key="1">
    <citation type="journal article" date="2017" name="Nat. Ecol. Evol.">
        <title>Scallop genome provides insights into evolution of bilaterian karyotype and development.</title>
        <authorList>
            <person name="Wang S."/>
            <person name="Zhang J."/>
            <person name="Jiao W."/>
            <person name="Li J."/>
            <person name="Xun X."/>
            <person name="Sun Y."/>
            <person name="Guo X."/>
            <person name="Huan P."/>
            <person name="Dong B."/>
            <person name="Zhang L."/>
            <person name="Hu X."/>
            <person name="Sun X."/>
            <person name="Wang J."/>
            <person name="Zhao C."/>
            <person name="Wang Y."/>
            <person name="Wang D."/>
            <person name="Huang X."/>
            <person name="Wang R."/>
            <person name="Lv J."/>
            <person name="Li Y."/>
            <person name="Zhang Z."/>
            <person name="Liu B."/>
            <person name="Lu W."/>
            <person name="Hui Y."/>
            <person name="Liang J."/>
            <person name="Zhou Z."/>
            <person name="Hou R."/>
            <person name="Li X."/>
            <person name="Liu Y."/>
            <person name="Li H."/>
            <person name="Ning X."/>
            <person name="Lin Y."/>
            <person name="Zhao L."/>
            <person name="Xing Q."/>
            <person name="Dou J."/>
            <person name="Li Y."/>
            <person name="Mao J."/>
            <person name="Guo H."/>
            <person name="Dou H."/>
            <person name="Li T."/>
            <person name="Mu C."/>
            <person name="Jiang W."/>
            <person name="Fu Q."/>
            <person name="Fu X."/>
            <person name="Miao Y."/>
            <person name="Liu J."/>
            <person name="Yu Q."/>
            <person name="Li R."/>
            <person name="Liao H."/>
            <person name="Li X."/>
            <person name="Kong Y."/>
            <person name="Jiang Z."/>
            <person name="Chourrout D."/>
            <person name="Li R."/>
            <person name="Bao Z."/>
        </authorList>
    </citation>
    <scope>NUCLEOTIDE SEQUENCE [LARGE SCALE GENOMIC DNA]</scope>
    <source>
        <strain evidence="2 3">PY_sf001</strain>
    </source>
</reference>
<dbReference type="EMBL" id="NEDP02001094">
    <property type="protein sequence ID" value="OWF54316.1"/>
    <property type="molecule type" value="Genomic_DNA"/>
</dbReference>
<keyword evidence="3" id="KW-1185">Reference proteome</keyword>
<sequence>MMKTYLLSCTCTAVLLLVCVTDARFLDDEMPSRLIKRTSSDQRIAELMALIALSRGGGGMIGHGRIDPNYVGRKKRDVSSLPIFKGQNAQRLLNKILRHSAEKL</sequence>
<feature type="chain" id="PRO_5012984732" evidence="1">
    <location>
        <begin position="24"/>
        <end position="104"/>
    </location>
</feature>